<reference evidence="8" key="1">
    <citation type="submission" date="2020-10" db="EMBL/GenBank/DDBJ databases">
        <authorList>
            <person name="Gilroy R."/>
        </authorList>
    </citation>
    <scope>NUCLEOTIDE SEQUENCE</scope>
    <source>
        <strain evidence="8">CHK176-6737</strain>
    </source>
</reference>
<dbReference type="InterPro" id="IPR017896">
    <property type="entry name" value="4Fe4S_Fe-S-bd"/>
</dbReference>
<dbReference type="PANTHER" id="PTHR24960:SF80">
    <property type="entry name" value="FERREDOXIN"/>
    <property type="match status" value="1"/>
</dbReference>
<accession>A0A9D1MV01</accession>
<dbReference type="InterPro" id="IPR050157">
    <property type="entry name" value="PSI_iron-sulfur_center"/>
</dbReference>
<keyword evidence="3" id="KW-0004">4Fe-4S</keyword>
<evidence type="ECO:0000256" key="1">
    <source>
        <dbReference type="ARBA" id="ARBA00003532"/>
    </source>
</evidence>
<evidence type="ECO:0000256" key="3">
    <source>
        <dbReference type="ARBA" id="ARBA00022485"/>
    </source>
</evidence>
<reference evidence="8" key="2">
    <citation type="journal article" date="2021" name="PeerJ">
        <title>Extensive microbial diversity within the chicken gut microbiome revealed by metagenomics and culture.</title>
        <authorList>
            <person name="Gilroy R."/>
            <person name="Ravi A."/>
            <person name="Getino M."/>
            <person name="Pursley I."/>
            <person name="Horton D.L."/>
            <person name="Alikhan N.F."/>
            <person name="Baker D."/>
            <person name="Gharbi K."/>
            <person name="Hall N."/>
            <person name="Watson M."/>
            <person name="Adriaenssens E.M."/>
            <person name="Foster-Nyarko E."/>
            <person name="Jarju S."/>
            <person name="Secka A."/>
            <person name="Antonio M."/>
            <person name="Oren A."/>
            <person name="Chaudhuri R.R."/>
            <person name="La Ragione R."/>
            <person name="Hildebrand F."/>
            <person name="Pallen M.J."/>
        </authorList>
    </citation>
    <scope>NUCLEOTIDE SEQUENCE</scope>
    <source>
        <strain evidence="8">CHK176-6737</strain>
    </source>
</reference>
<dbReference type="GO" id="GO:0051539">
    <property type="term" value="F:4 iron, 4 sulfur cluster binding"/>
    <property type="evidence" value="ECO:0007669"/>
    <property type="project" value="UniProtKB-KW"/>
</dbReference>
<feature type="domain" description="4Fe-4S ferredoxin-type" evidence="7">
    <location>
        <begin position="201"/>
        <end position="230"/>
    </location>
</feature>
<protein>
    <recommendedName>
        <fullName evidence="2">Ferredoxin</fullName>
    </recommendedName>
</protein>
<dbReference type="PROSITE" id="PS00198">
    <property type="entry name" value="4FE4S_FER_1"/>
    <property type="match status" value="1"/>
</dbReference>
<dbReference type="InterPro" id="IPR017900">
    <property type="entry name" value="4Fe4S_Fe_S_CS"/>
</dbReference>
<dbReference type="Gene3D" id="3.40.50.360">
    <property type="match status" value="1"/>
</dbReference>
<evidence type="ECO:0000259" key="7">
    <source>
        <dbReference type="PROSITE" id="PS51379"/>
    </source>
</evidence>
<dbReference type="InterPro" id="IPR029039">
    <property type="entry name" value="Flavoprotein-like_sf"/>
</dbReference>
<comment type="caution">
    <text evidence="8">The sequence shown here is derived from an EMBL/GenBank/DDBJ whole genome shotgun (WGS) entry which is preliminary data.</text>
</comment>
<name>A0A9D1MV01_9FIRM</name>
<dbReference type="EMBL" id="DVNM01000031">
    <property type="protein sequence ID" value="HIU69429.1"/>
    <property type="molecule type" value="Genomic_DNA"/>
</dbReference>
<feature type="domain" description="4Fe-4S ferredoxin-type" evidence="7">
    <location>
        <begin position="172"/>
        <end position="197"/>
    </location>
</feature>
<keyword evidence="5" id="KW-0408">Iron</keyword>
<dbReference type="PANTHER" id="PTHR24960">
    <property type="entry name" value="PHOTOSYSTEM I IRON-SULFUR CENTER-RELATED"/>
    <property type="match status" value="1"/>
</dbReference>
<dbReference type="SUPFAM" id="SSF52218">
    <property type="entry name" value="Flavoproteins"/>
    <property type="match status" value="1"/>
</dbReference>
<comment type="function">
    <text evidence="1">Ferredoxins are iron-sulfur proteins that transfer electrons in a wide variety of metabolic reactions.</text>
</comment>
<evidence type="ECO:0000256" key="4">
    <source>
        <dbReference type="ARBA" id="ARBA00022723"/>
    </source>
</evidence>
<dbReference type="PROSITE" id="PS51379">
    <property type="entry name" value="4FE4S_FER_2"/>
    <property type="match status" value="2"/>
</dbReference>
<keyword evidence="6" id="KW-0411">Iron-sulfur</keyword>
<dbReference type="GO" id="GO:0046872">
    <property type="term" value="F:metal ion binding"/>
    <property type="evidence" value="ECO:0007669"/>
    <property type="project" value="UniProtKB-KW"/>
</dbReference>
<evidence type="ECO:0000313" key="8">
    <source>
        <dbReference type="EMBL" id="HIU69429.1"/>
    </source>
</evidence>
<dbReference type="AlphaFoldDB" id="A0A9D1MV01"/>
<gene>
    <name evidence="8" type="ORF">IAD23_05655</name>
</gene>
<organism evidence="8 9">
    <name type="scientific">Candidatus Scybalenecus merdavium</name>
    <dbReference type="NCBI Taxonomy" id="2840939"/>
    <lineage>
        <taxon>Bacteria</taxon>
        <taxon>Bacillati</taxon>
        <taxon>Bacillota</taxon>
        <taxon>Clostridia</taxon>
        <taxon>Eubacteriales</taxon>
        <taxon>Oscillospiraceae</taxon>
        <taxon>Oscillospiraceae incertae sedis</taxon>
        <taxon>Candidatus Scybalenecus</taxon>
    </lineage>
</organism>
<evidence type="ECO:0000256" key="5">
    <source>
        <dbReference type="ARBA" id="ARBA00023004"/>
    </source>
</evidence>
<proteinExistence type="predicted"/>
<evidence type="ECO:0000256" key="6">
    <source>
        <dbReference type="ARBA" id="ARBA00023014"/>
    </source>
</evidence>
<keyword evidence="4" id="KW-0479">Metal-binding</keyword>
<sequence length="253" mass="27042">MQILQIVFSPTGGTQRVADLLTQAWQTPVKKTDLTDAETDWSAFCPKGSDVAVIAVPSYGGRVPAVAARRIARLHGGGVPCVLVCVYGNRAYEDTLAELSDLAQASGFCVIAAVAAVAEHSILPQYAAGRPDAQDAQELRRFGQKILQKVNDGDTAVPQIPGNRPYKAAGTARLVPKTTDRCSRCGRCAARCPVQAILKSDPAKTDGDKCITCMRCVKECPQSARQIDRSTADGLAQKIKSACTVPKHNELFM</sequence>
<dbReference type="Gene3D" id="3.30.70.20">
    <property type="match status" value="1"/>
</dbReference>
<dbReference type="SUPFAM" id="SSF46548">
    <property type="entry name" value="alpha-helical ferredoxin"/>
    <property type="match status" value="1"/>
</dbReference>
<dbReference type="Pfam" id="PF13237">
    <property type="entry name" value="Fer4_10"/>
    <property type="match status" value="1"/>
</dbReference>
<dbReference type="Proteomes" id="UP000824125">
    <property type="component" value="Unassembled WGS sequence"/>
</dbReference>
<evidence type="ECO:0000256" key="2">
    <source>
        <dbReference type="ARBA" id="ARBA00013529"/>
    </source>
</evidence>
<evidence type="ECO:0000313" key="9">
    <source>
        <dbReference type="Proteomes" id="UP000824125"/>
    </source>
</evidence>